<gene>
    <name evidence="1" type="ORF">GRF59_14800</name>
</gene>
<accession>A0A7X3LIS4</accession>
<name>A0A7X3LIS4_9BACL</name>
<dbReference type="RefSeq" id="WP_160498499.1">
    <property type="nucleotide sequence ID" value="NZ_WUBI01000002.1"/>
</dbReference>
<dbReference type="Proteomes" id="UP000460318">
    <property type="component" value="Unassembled WGS sequence"/>
</dbReference>
<dbReference type="EMBL" id="WUBI01000002">
    <property type="protein sequence ID" value="MWV44888.1"/>
    <property type="molecule type" value="Genomic_DNA"/>
</dbReference>
<reference evidence="1 2" key="1">
    <citation type="submission" date="2019-12" db="EMBL/GenBank/DDBJ databases">
        <title>Paenibacillus sp. nov., an endophytic bacterium isolated from the stem of Dendrobium.</title>
        <authorList>
            <person name="Zhao R."/>
        </authorList>
    </citation>
    <scope>NUCLEOTIDE SEQUENCE [LARGE SCALE GENOMIC DNA]</scope>
    <source>
        <strain evidence="1 2">HJL G12</strain>
    </source>
</reference>
<sequence length="103" mass="12392">MAEMAEYYLNKELERMDFRYNKSKVNELVWVTAEGKRLVISDMRDLHLLNCIHLCERREGHKGENFLNNAPTYKAMVFELIGRKMLKYEYLDLSVQDRLQVKF</sequence>
<evidence type="ECO:0000313" key="2">
    <source>
        <dbReference type="Proteomes" id="UP000460318"/>
    </source>
</evidence>
<organism evidence="1 2">
    <name type="scientific">Paenibacillus dendrobii</name>
    <dbReference type="NCBI Taxonomy" id="2691084"/>
    <lineage>
        <taxon>Bacteria</taxon>
        <taxon>Bacillati</taxon>
        <taxon>Bacillota</taxon>
        <taxon>Bacilli</taxon>
        <taxon>Bacillales</taxon>
        <taxon>Paenibacillaceae</taxon>
        <taxon>Paenibacillus</taxon>
    </lineage>
</organism>
<dbReference type="AlphaFoldDB" id="A0A7X3LIS4"/>
<keyword evidence="2" id="KW-1185">Reference proteome</keyword>
<evidence type="ECO:0000313" key="1">
    <source>
        <dbReference type="EMBL" id="MWV44888.1"/>
    </source>
</evidence>
<proteinExistence type="predicted"/>
<protein>
    <submittedName>
        <fullName evidence="1">Uncharacterized protein</fullName>
    </submittedName>
</protein>
<comment type="caution">
    <text evidence="1">The sequence shown here is derived from an EMBL/GenBank/DDBJ whole genome shotgun (WGS) entry which is preliminary data.</text>
</comment>